<dbReference type="Proteomes" id="UP000068250">
    <property type="component" value="Chromosome I"/>
</dbReference>
<dbReference type="UniPathway" id="UPA00219"/>
<keyword evidence="10 11" id="KW-0961">Cell wall biogenesis/degradation</keyword>
<keyword evidence="9 11" id="KW-0472">Membrane</keyword>
<accession>A0A0U5F569</accession>
<dbReference type="InterPro" id="IPR001182">
    <property type="entry name" value="FtsW/RodA"/>
</dbReference>
<keyword evidence="8 11" id="KW-1133">Transmembrane helix</keyword>
<organism evidence="12 13">
    <name type="scientific">Acetobacter ghanensis</name>
    <dbReference type="NCBI Taxonomy" id="431306"/>
    <lineage>
        <taxon>Bacteria</taxon>
        <taxon>Pseudomonadati</taxon>
        <taxon>Pseudomonadota</taxon>
        <taxon>Alphaproteobacteria</taxon>
        <taxon>Acetobacterales</taxon>
        <taxon>Acetobacteraceae</taxon>
        <taxon>Acetobacter</taxon>
    </lineage>
</organism>
<reference evidence="13" key="1">
    <citation type="submission" date="2014-09" db="EMBL/GenBank/DDBJ databases">
        <authorList>
            <person name="Illeghems K.G."/>
        </authorList>
    </citation>
    <scope>NUCLEOTIDE SEQUENCE [LARGE SCALE GENOMIC DNA]</scope>
    <source>
        <strain evidence="13">LMG 23848T</strain>
    </source>
</reference>
<dbReference type="STRING" id="431306.AGA_563"/>
<dbReference type="GO" id="GO:0008955">
    <property type="term" value="F:peptidoglycan glycosyltransferase activity"/>
    <property type="evidence" value="ECO:0007669"/>
    <property type="project" value="UniProtKB-UniRule"/>
</dbReference>
<evidence type="ECO:0000256" key="8">
    <source>
        <dbReference type="ARBA" id="ARBA00022989"/>
    </source>
</evidence>
<proteinExistence type="inferred from homology"/>
<keyword evidence="3 11" id="KW-0328">Glycosyltransferase</keyword>
<feature type="transmembrane region" description="Helical" evidence="11">
    <location>
        <begin position="192"/>
        <end position="209"/>
    </location>
</feature>
<comment type="similarity">
    <text evidence="11">Belongs to the SEDS family. MrdB/RodA subfamily.</text>
</comment>
<feature type="transmembrane region" description="Helical" evidence="11">
    <location>
        <begin position="101"/>
        <end position="118"/>
    </location>
</feature>
<evidence type="ECO:0000256" key="10">
    <source>
        <dbReference type="ARBA" id="ARBA00023316"/>
    </source>
</evidence>
<dbReference type="PANTHER" id="PTHR30474">
    <property type="entry name" value="CELL CYCLE PROTEIN"/>
    <property type="match status" value="1"/>
</dbReference>
<dbReference type="GO" id="GO:0009252">
    <property type="term" value="P:peptidoglycan biosynthetic process"/>
    <property type="evidence" value="ECO:0007669"/>
    <property type="project" value="UniProtKB-UniRule"/>
</dbReference>
<feature type="transmembrane region" description="Helical" evidence="11">
    <location>
        <begin position="394"/>
        <end position="414"/>
    </location>
</feature>
<keyword evidence="4 11" id="KW-0808">Transferase</keyword>
<dbReference type="GO" id="GO:0008360">
    <property type="term" value="P:regulation of cell shape"/>
    <property type="evidence" value="ECO:0007669"/>
    <property type="project" value="UniProtKB-KW"/>
</dbReference>
<dbReference type="PROSITE" id="PS00428">
    <property type="entry name" value="FTSW_RODA_SPOVE"/>
    <property type="match status" value="1"/>
</dbReference>
<evidence type="ECO:0000313" key="12">
    <source>
        <dbReference type="EMBL" id="CEF54067.1"/>
    </source>
</evidence>
<protein>
    <recommendedName>
        <fullName evidence="11">Peptidoglycan glycosyltransferase MrdB</fullName>
        <shortName evidence="11">PGT</shortName>
        <ecNumber evidence="11">2.4.99.28</ecNumber>
    </recommendedName>
    <alternativeName>
        <fullName evidence="11">Cell elongation protein RodA</fullName>
    </alternativeName>
    <alternativeName>
        <fullName evidence="11">Cell wall polymerase</fullName>
    </alternativeName>
    <alternativeName>
        <fullName evidence="11">Peptidoglycan polymerase</fullName>
        <shortName evidence="11">PG polymerase</shortName>
    </alternativeName>
</protein>
<dbReference type="GO" id="GO:0005886">
    <property type="term" value="C:plasma membrane"/>
    <property type="evidence" value="ECO:0007669"/>
    <property type="project" value="UniProtKB-SubCell"/>
</dbReference>
<comment type="subcellular location">
    <subcellularLocation>
        <location evidence="11">Cell inner membrane</location>
        <topology evidence="11">Multi-pass membrane protein</topology>
    </subcellularLocation>
    <subcellularLocation>
        <location evidence="1">Membrane</location>
        <topology evidence="1">Multi-pass membrane protein</topology>
    </subcellularLocation>
</comment>
<evidence type="ECO:0000256" key="3">
    <source>
        <dbReference type="ARBA" id="ARBA00022676"/>
    </source>
</evidence>
<gene>
    <name evidence="11 12" type="primary">rodA</name>
    <name evidence="11" type="synonym">mrdB</name>
    <name evidence="12" type="ORF">AGA_563</name>
</gene>
<evidence type="ECO:0000256" key="1">
    <source>
        <dbReference type="ARBA" id="ARBA00004141"/>
    </source>
</evidence>
<dbReference type="HAMAP" id="MF_02079">
    <property type="entry name" value="PGT_RodA"/>
    <property type="match status" value="1"/>
</dbReference>
<dbReference type="AlphaFoldDB" id="A0A0U5F569"/>
<evidence type="ECO:0000256" key="4">
    <source>
        <dbReference type="ARBA" id="ARBA00022679"/>
    </source>
</evidence>
<evidence type="ECO:0000313" key="13">
    <source>
        <dbReference type="Proteomes" id="UP000068250"/>
    </source>
</evidence>
<dbReference type="PANTHER" id="PTHR30474:SF1">
    <property type="entry name" value="PEPTIDOGLYCAN GLYCOSYLTRANSFERASE MRDB"/>
    <property type="match status" value="1"/>
</dbReference>
<dbReference type="InterPro" id="IPR011923">
    <property type="entry name" value="RodA/MrdB"/>
</dbReference>
<dbReference type="NCBIfam" id="TIGR02210">
    <property type="entry name" value="rodA_shape"/>
    <property type="match status" value="1"/>
</dbReference>
<keyword evidence="2 11" id="KW-1003">Cell membrane</keyword>
<evidence type="ECO:0000256" key="6">
    <source>
        <dbReference type="ARBA" id="ARBA00022960"/>
    </source>
</evidence>
<comment type="pathway">
    <text evidence="11">Cell wall biogenesis; peptidoglycan biosynthesis.</text>
</comment>
<evidence type="ECO:0000256" key="5">
    <source>
        <dbReference type="ARBA" id="ARBA00022692"/>
    </source>
</evidence>
<keyword evidence="11" id="KW-0997">Cell inner membrane</keyword>
<evidence type="ECO:0000256" key="2">
    <source>
        <dbReference type="ARBA" id="ARBA00022475"/>
    </source>
</evidence>
<feature type="transmembrane region" description="Helical" evidence="11">
    <location>
        <begin position="325"/>
        <end position="346"/>
    </location>
</feature>
<keyword evidence="6 11" id="KW-0133">Cell shape</keyword>
<dbReference type="GO" id="GO:0051301">
    <property type="term" value="P:cell division"/>
    <property type="evidence" value="ECO:0007669"/>
    <property type="project" value="InterPro"/>
</dbReference>
<comment type="catalytic activity">
    <reaction evidence="11">
        <text>[GlcNAc-(1-&gt;4)-Mur2Ac(oyl-L-Ala-gamma-D-Glu-L-Lys-D-Ala-D-Ala)](n)-di-trans,octa-cis-undecaprenyl diphosphate + beta-D-GlcNAc-(1-&gt;4)-Mur2Ac(oyl-L-Ala-gamma-D-Glu-L-Lys-D-Ala-D-Ala)-di-trans,octa-cis-undecaprenyl diphosphate = [GlcNAc-(1-&gt;4)-Mur2Ac(oyl-L-Ala-gamma-D-Glu-L-Lys-D-Ala-D-Ala)](n+1)-di-trans,octa-cis-undecaprenyl diphosphate + di-trans,octa-cis-undecaprenyl diphosphate + H(+)</text>
        <dbReference type="Rhea" id="RHEA:23708"/>
        <dbReference type="Rhea" id="RHEA-COMP:9602"/>
        <dbReference type="Rhea" id="RHEA-COMP:9603"/>
        <dbReference type="ChEBI" id="CHEBI:15378"/>
        <dbReference type="ChEBI" id="CHEBI:58405"/>
        <dbReference type="ChEBI" id="CHEBI:60033"/>
        <dbReference type="ChEBI" id="CHEBI:78435"/>
        <dbReference type="EC" id="2.4.99.28"/>
    </reaction>
</comment>
<evidence type="ECO:0000256" key="7">
    <source>
        <dbReference type="ARBA" id="ARBA00022984"/>
    </source>
</evidence>
<feature type="transmembrane region" description="Helical" evidence="11">
    <location>
        <begin position="69"/>
        <end position="89"/>
    </location>
</feature>
<dbReference type="GO" id="GO:0071555">
    <property type="term" value="P:cell wall organization"/>
    <property type="evidence" value="ECO:0007669"/>
    <property type="project" value="UniProtKB-KW"/>
</dbReference>
<dbReference type="EMBL" id="LN609302">
    <property type="protein sequence ID" value="CEF54067.1"/>
    <property type="molecule type" value="Genomic_DNA"/>
</dbReference>
<evidence type="ECO:0000256" key="11">
    <source>
        <dbReference type="HAMAP-Rule" id="MF_02079"/>
    </source>
</evidence>
<dbReference type="GO" id="GO:0032153">
    <property type="term" value="C:cell division site"/>
    <property type="evidence" value="ECO:0007669"/>
    <property type="project" value="TreeGrafter"/>
</dbReference>
<dbReference type="InterPro" id="IPR018365">
    <property type="entry name" value="Cell_cycle_FtsW-rel_CS"/>
</dbReference>
<comment type="function">
    <text evidence="11">Peptidoglycan polymerase that is essential for cell wall elongation.</text>
</comment>
<feature type="transmembrane region" description="Helical" evidence="11">
    <location>
        <begin position="358"/>
        <end position="382"/>
    </location>
</feature>
<dbReference type="EC" id="2.4.99.28" evidence="11"/>
<keyword evidence="7 11" id="KW-0573">Peptidoglycan synthesis</keyword>
<sequence>MLGQMPPPRWHVTLCGTRCCVTRPTIPRRRPKTWPTRTTALNNPIRFHKRLLRAEPSFKLMAKLWRISWLYVLLICTLAGIGYVTLYSAGGGVPYPFAAPQAARFAVGLVLMVTVAMLPPRLLMRASWGMYALSLVLLVAVLHMGHVGKGAERWLMVGGLQIQPSEFAKIALVAVLATWFSRMDYARMGNPLWLIPPALMVLVPVGLVLKEPNLGTAVIIGGIGASMFFTAGMRLWQIILLILPVPSLIQFAYKHLHDYQKARITTFLHPENDPLGAGYNIIQSKIALGSGGMWGQGYLHGSQGQLNFLPEKQTDFIFTMIAEEWGFIGAATVIALLVLLIMGGMVMAIRCRNRFGRLIALGISMNFFFYCLVNLSMVMGAIPVGGVPLPLVSYGGSAMLNVMLGFGLLLSTWVHRDTRLDESNANTA</sequence>
<dbReference type="PATRIC" id="fig|431306.5.peg.540"/>
<dbReference type="Pfam" id="PF01098">
    <property type="entry name" value="FTSW_RODA_SPOVE"/>
    <property type="match status" value="1"/>
</dbReference>
<evidence type="ECO:0000256" key="9">
    <source>
        <dbReference type="ARBA" id="ARBA00023136"/>
    </source>
</evidence>
<name>A0A0U5F569_9PROT</name>
<dbReference type="GO" id="GO:0015648">
    <property type="term" value="F:lipid-linked peptidoglycan transporter activity"/>
    <property type="evidence" value="ECO:0007669"/>
    <property type="project" value="TreeGrafter"/>
</dbReference>
<feature type="transmembrane region" description="Helical" evidence="11">
    <location>
        <begin position="130"/>
        <end position="147"/>
    </location>
</feature>
<feature type="transmembrane region" description="Helical" evidence="11">
    <location>
        <begin position="215"/>
        <end position="231"/>
    </location>
</feature>
<keyword evidence="5 11" id="KW-0812">Transmembrane</keyword>